<sequence length="47" mass="5070">MTADVLHSSSPRTPGSRPLQNLSSRVLAPRFPVSADARKSAHVTRLT</sequence>
<evidence type="ECO:0000313" key="3">
    <source>
        <dbReference type="Proteomes" id="UP000324222"/>
    </source>
</evidence>
<keyword evidence="3" id="KW-1185">Reference proteome</keyword>
<feature type="region of interest" description="Disordered" evidence="1">
    <location>
        <begin position="1"/>
        <end position="47"/>
    </location>
</feature>
<organism evidence="2 3">
    <name type="scientific">Portunus trituberculatus</name>
    <name type="common">Swimming crab</name>
    <name type="synonym">Neptunus trituberculatus</name>
    <dbReference type="NCBI Taxonomy" id="210409"/>
    <lineage>
        <taxon>Eukaryota</taxon>
        <taxon>Metazoa</taxon>
        <taxon>Ecdysozoa</taxon>
        <taxon>Arthropoda</taxon>
        <taxon>Crustacea</taxon>
        <taxon>Multicrustacea</taxon>
        <taxon>Malacostraca</taxon>
        <taxon>Eumalacostraca</taxon>
        <taxon>Eucarida</taxon>
        <taxon>Decapoda</taxon>
        <taxon>Pleocyemata</taxon>
        <taxon>Brachyura</taxon>
        <taxon>Eubrachyura</taxon>
        <taxon>Portunoidea</taxon>
        <taxon>Portunidae</taxon>
        <taxon>Portuninae</taxon>
        <taxon>Portunus</taxon>
    </lineage>
</organism>
<name>A0A5B7KMD9_PORTR</name>
<gene>
    <name evidence="2" type="ORF">E2C01_102353</name>
</gene>
<evidence type="ECO:0000256" key="1">
    <source>
        <dbReference type="SAM" id="MobiDB-lite"/>
    </source>
</evidence>
<evidence type="ECO:0000313" key="2">
    <source>
        <dbReference type="EMBL" id="MPD06538.1"/>
    </source>
</evidence>
<proteinExistence type="predicted"/>
<feature type="compositionally biased region" description="Polar residues" evidence="1">
    <location>
        <begin position="7"/>
        <end position="24"/>
    </location>
</feature>
<accession>A0A5B7KMD9</accession>
<comment type="caution">
    <text evidence="2">The sequence shown here is derived from an EMBL/GenBank/DDBJ whole genome shotgun (WGS) entry which is preliminary data.</text>
</comment>
<protein>
    <submittedName>
        <fullName evidence="2">Uncharacterized protein</fullName>
    </submittedName>
</protein>
<reference evidence="2 3" key="1">
    <citation type="submission" date="2019-05" db="EMBL/GenBank/DDBJ databases">
        <title>Another draft genome of Portunus trituberculatus and its Hox gene families provides insights of decapod evolution.</title>
        <authorList>
            <person name="Jeong J.-H."/>
            <person name="Song I."/>
            <person name="Kim S."/>
            <person name="Choi T."/>
            <person name="Kim D."/>
            <person name="Ryu S."/>
            <person name="Kim W."/>
        </authorList>
    </citation>
    <scope>NUCLEOTIDE SEQUENCE [LARGE SCALE GENOMIC DNA]</scope>
    <source>
        <tissue evidence="2">Muscle</tissue>
    </source>
</reference>
<dbReference type="Proteomes" id="UP000324222">
    <property type="component" value="Unassembled WGS sequence"/>
</dbReference>
<dbReference type="EMBL" id="VSRR010151798">
    <property type="protein sequence ID" value="MPD06538.1"/>
    <property type="molecule type" value="Genomic_DNA"/>
</dbReference>
<dbReference type="AlphaFoldDB" id="A0A5B7KMD9"/>